<accession>A0A2S7KZI2</accession>
<dbReference type="OrthoDB" id="1363170at2"/>
<name>A0A2S7KZI2_9FLAO</name>
<evidence type="ECO:0000313" key="1">
    <source>
        <dbReference type="EMBL" id="PQB08030.1"/>
    </source>
</evidence>
<dbReference type="Proteomes" id="UP000239522">
    <property type="component" value="Unassembled WGS sequence"/>
</dbReference>
<evidence type="ECO:0000313" key="2">
    <source>
        <dbReference type="Proteomes" id="UP000239522"/>
    </source>
</evidence>
<dbReference type="AlphaFoldDB" id="A0A2S7KZI2"/>
<comment type="caution">
    <text evidence="1">The sequence shown here is derived from an EMBL/GenBank/DDBJ whole genome shotgun (WGS) entry which is preliminary data.</text>
</comment>
<keyword evidence="2" id="KW-1185">Reference proteome</keyword>
<reference evidence="1 2" key="1">
    <citation type="submission" date="2016-11" db="EMBL/GenBank/DDBJ databases">
        <title>Trade-off between light-utilization and light-protection in marine flavobacteria.</title>
        <authorList>
            <person name="Kumagai Y."/>
        </authorList>
    </citation>
    <scope>NUCLEOTIDE SEQUENCE [LARGE SCALE GENOMIC DNA]</scope>
    <source>
        <strain evidence="1 2">ATCC 700397</strain>
    </source>
</reference>
<organism evidence="1 2">
    <name type="scientific">Polaribacter filamentus</name>
    <dbReference type="NCBI Taxonomy" id="53483"/>
    <lineage>
        <taxon>Bacteria</taxon>
        <taxon>Pseudomonadati</taxon>
        <taxon>Bacteroidota</taxon>
        <taxon>Flavobacteriia</taxon>
        <taxon>Flavobacteriales</taxon>
        <taxon>Flavobacteriaceae</taxon>
    </lineage>
</organism>
<gene>
    <name evidence="1" type="ORF">BST83_13365</name>
</gene>
<proteinExistence type="predicted"/>
<dbReference type="EMBL" id="MQUA01000013">
    <property type="protein sequence ID" value="PQB08030.1"/>
    <property type="molecule type" value="Genomic_DNA"/>
</dbReference>
<dbReference type="RefSeq" id="WP_104810234.1">
    <property type="nucleotide sequence ID" value="NZ_MQUA01000013.1"/>
</dbReference>
<sequence>MKLKTNTQLERAIGKKHASHLQSAIRHTIQRESKSFSRLALQTKVTHKMKNGRLQRLVLESPKHSFVHHYGFEGVRSNSRYLNLKDRNHLGGVRSTYVLNGLAKEIGSVRADEVLAQINF</sequence>
<protein>
    <submittedName>
        <fullName evidence="1">Uncharacterized protein</fullName>
    </submittedName>
</protein>